<organism evidence="2 3">
    <name type="scientific">Pristionchus mayeri</name>
    <dbReference type="NCBI Taxonomy" id="1317129"/>
    <lineage>
        <taxon>Eukaryota</taxon>
        <taxon>Metazoa</taxon>
        <taxon>Ecdysozoa</taxon>
        <taxon>Nematoda</taxon>
        <taxon>Chromadorea</taxon>
        <taxon>Rhabditida</taxon>
        <taxon>Rhabditina</taxon>
        <taxon>Diplogasteromorpha</taxon>
        <taxon>Diplogasteroidea</taxon>
        <taxon>Neodiplogasteridae</taxon>
        <taxon>Pristionchus</taxon>
    </lineage>
</organism>
<feature type="transmembrane region" description="Helical" evidence="1">
    <location>
        <begin position="125"/>
        <end position="145"/>
    </location>
</feature>
<keyword evidence="1" id="KW-0472">Membrane</keyword>
<keyword evidence="1" id="KW-1133">Transmembrane helix</keyword>
<keyword evidence="3" id="KW-1185">Reference proteome</keyword>
<feature type="non-terminal residue" evidence="2">
    <location>
        <position position="1"/>
    </location>
</feature>
<gene>
    <name evidence="2" type="ORF">PMAYCL1PPCAC_11502</name>
</gene>
<keyword evidence="1" id="KW-0812">Transmembrane</keyword>
<name>A0AAN4ZN46_9BILA</name>
<dbReference type="AlphaFoldDB" id="A0AAN4ZN46"/>
<accession>A0AAN4ZN46</accession>
<sequence>RRVVRSFALGAIGSSHDDMSSFFLVYEIGDLSGAHSLDLDAIHNDQFISQFQLSGSSTVHGDLLNDVLAKGESEYSVDLAQLDSPHRRRHQIALDDDEIGKHQDEDSNDDEKIAGHILVEERIEVLLIAVSGLCLWLSVLGLIFGNLHSKLRVLFLQSLILIS</sequence>
<evidence type="ECO:0000313" key="2">
    <source>
        <dbReference type="EMBL" id="GMR41307.1"/>
    </source>
</evidence>
<dbReference type="EMBL" id="BTRK01000003">
    <property type="protein sequence ID" value="GMR41307.1"/>
    <property type="molecule type" value="Genomic_DNA"/>
</dbReference>
<dbReference type="Proteomes" id="UP001328107">
    <property type="component" value="Unassembled WGS sequence"/>
</dbReference>
<protein>
    <submittedName>
        <fullName evidence="2">Uncharacterized protein</fullName>
    </submittedName>
</protein>
<proteinExistence type="predicted"/>
<evidence type="ECO:0000313" key="3">
    <source>
        <dbReference type="Proteomes" id="UP001328107"/>
    </source>
</evidence>
<comment type="caution">
    <text evidence="2">The sequence shown here is derived from an EMBL/GenBank/DDBJ whole genome shotgun (WGS) entry which is preliminary data.</text>
</comment>
<evidence type="ECO:0000256" key="1">
    <source>
        <dbReference type="SAM" id="Phobius"/>
    </source>
</evidence>
<reference evidence="3" key="1">
    <citation type="submission" date="2022-10" db="EMBL/GenBank/DDBJ databases">
        <title>Genome assembly of Pristionchus species.</title>
        <authorList>
            <person name="Yoshida K."/>
            <person name="Sommer R.J."/>
        </authorList>
    </citation>
    <scope>NUCLEOTIDE SEQUENCE [LARGE SCALE GENOMIC DNA]</scope>
    <source>
        <strain evidence="3">RS5460</strain>
    </source>
</reference>